<dbReference type="SUPFAM" id="SSF52091">
    <property type="entry name" value="SpoIIaa-like"/>
    <property type="match status" value="1"/>
</dbReference>
<dbReference type="OrthoDB" id="5768127at2"/>
<dbReference type="InterPro" id="IPR038396">
    <property type="entry name" value="SpoIIAA-like_sf"/>
</dbReference>
<evidence type="ECO:0000313" key="1">
    <source>
        <dbReference type="EMBL" id="RCU49910.1"/>
    </source>
</evidence>
<dbReference type="InterPro" id="IPR036513">
    <property type="entry name" value="STAS_dom_sf"/>
</dbReference>
<organism evidence="1 2">
    <name type="scientific">Corallincola holothuriorum</name>
    <dbReference type="NCBI Taxonomy" id="2282215"/>
    <lineage>
        <taxon>Bacteria</taxon>
        <taxon>Pseudomonadati</taxon>
        <taxon>Pseudomonadota</taxon>
        <taxon>Gammaproteobacteria</taxon>
        <taxon>Alteromonadales</taxon>
        <taxon>Psychromonadaceae</taxon>
        <taxon>Corallincola</taxon>
    </lineage>
</organism>
<evidence type="ECO:0008006" key="3">
    <source>
        <dbReference type="Google" id="ProtNLM"/>
    </source>
</evidence>
<gene>
    <name evidence="1" type="ORF">DU002_09785</name>
</gene>
<proteinExistence type="predicted"/>
<name>A0A368NIH3_9GAMM</name>
<dbReference type="RefSeq" id="WP_114338196.1">
    <property type="nucleotide sequence ID" value="NZ_QPID01000005.1"/>
</dbReference>
<dbReference type="AlphaFoldDB" id="A0A368NIH3"/>
<protein>
    <recommendedName>
        <fullName evidence="3">STAS/SEC14 domain-containing protein</fullName>
    </recommendedName>
</protein>
<accession>A0A368NIH3</accession>
<comment type="caution">
    <text evidence="1">The sequence shown here is derived from an EMBL/GenBank/DDBJ whole genome shotgun (WGS) entry which is preliminary data.</text>
</comment>
<sequence>MREHGEFSLTRQGRLLRFRVKGALNLQTVQHSFDAFKQLVAQLGGQTWCCVSDIREWELFTPECLVLAQEINLWCHANGLTHEAVIVSHALMESISKKARPEEHLVATRYFTNEFDANAWLAEANCACSDQTECCAVGG</sequence>
<keyword evidence="2" id="KW-1185">Reference proteome</keyword>
<dbReference type="EMBL" id="QPID01000005">
    <property type="protein sequence ID" value="RCU49910.1"/>
    <property type="molecule type" value="Genomic_DNA"/>
</dbReference>
<dbReference type="Gene3D" id="3.40.50.10600">
    <property type="entry name" value="SpoIIaa-like domains"/>
    <property type="match status" value="1"/>
</dbReference>
<reference evidence="1 2" key="1">
    <citation type="submission" date="2018-07" db="EMBL/GenBank/DDBJ databases">
        <title>Corallincola holothuriorum sp. nov., a new facultative anaerobe isolated from sea cucumber Apostichopus japonicus.</title>
        <authorList>
            <person name="Xia H."/>
        </authorList>
    </citation>
    <scope>NUCLEOTIDE SEQUENCE [LARGE SCALE GENOMIC DNA]</scope>
    <source>
        <strain evidence="1 2">C4</strain>
    </source>
</reference>
<dbReference type="Proteomes" id="UP000252558">
    <property type="component" value="Unassembled WGS sequence"/>
</dbReference>
<evidence type="ECO:0000313" key="2">
    <source>
        <dbReference type="Proteomes" id="UP000252558"/>
    </source>
</evidence>